<dbReference type="EMBL" id="LHUJ01000271">
    <property type="protein sequence ID" value="KOR42116.1"/>
    <property type="molecule type" value="Genomic_DNA"/>
</dbReference>
<reference evidence="1 2" key="2">
    <citation type="submission" date="2015-09" db="EMBL/GenBank/DDBJ databases">
        <title>Draft genome sequence of Xanthomonas oryzae pv. USA str. X11-5A.</title>
        <authorList>
            <person name="Knight B.M."/>
            <person name="Roberts D.P."/>
            <person name="Lin D."/>
            <person name="Hari K."/>
            <person name="Fletcher J."/>
            <person name="Melcher U."/>
            <person name="Blagden T."/>
            <person name="Winegar R.A."/>
        </authorList>
    </citation>
    <scope>NUCLEOTIDE SEQUENCE [LARGE SCALE GENOMIC DNA]</scope>
    <source>
        <strain evidence="1 2">X11-5A</strain>
    </source>
</reference>
<organism evidence="1 2">
    <name type="scientific">Xanthomonas oryzae</name>
    <dbReference type="NCBI Taxonomy" id="347"/>
    <lineage>
        <taxon>Bacteria</taxon>
        <taxon>Pseudomonadati</taxon>
        <taxon>Pseudomonadota</taxon>
        <taxon>Gammaproteobacteria</taxon>
        <taxon>Lysobacterales</taxon>
        <taxon>Lysobacteraceae</taxon>
        <taxon>Xanthomonas</taxon>
    </lineage>
</organism>
<reference evidence="1 2" key="1">
    <citation type="submission" date="2015-07" db="EMBL/GenBank/DDBJ databases">
        <authorList>
            <consortium name="Consortium for Microbial Forensics and Genomics (microFORGE)"/>
            <person name="Knight B.M."/>
            <person name="Roberts D.P."/>
            <person name="Lin D."/>
            <person name="Hari K."/>
            <person name="Fletcher J."/>
            <person name="Melcher U."/>
            <person name="Blagden T."/>
            <person name="Winegar R.A."/>
        </authorList>
    </citation>
    <scope>NUCLEOTIDE SEQUENCE [LARGE SCALE GENOMIC DNA]</scope>
    <source>
        <strain evidence="1 2">X11-5A</strain>
    </source>
</reference>
<comment type="caution">
    <text evidence="1">The sequence shown here is derived from an EMBL/GenBank/DDBJ whole genome shotgun (WGS) entry which is preliminary data.</text>
</comment>
<sequence length="184" mass="20441">MQQQERVLSLLRMWIERDDSTQRPYVHCFIFAAVAEPAYDAFGPLYGSTRDRFAPICEPPGGLFELSSWKQLDAGFAGLIDALSKDAGTIRYASYAEWRVVALRAAVSPVLFSAAGPAQALRQRSGSGDCCLERRRQRLAGSRAQHRARYRTRCAPTRLPGCCAKNACRQSRPIRSPPPLLQLG</sequence>
<evidence type="ECO:0000313" key="2">
    <source>
        <dbReference type="Proteomes" id="UP000036790"/>
    </source>
</evidence>
<dbReference type="Proteomes" id="UP000036790">
    <property type="component" value="Unassembled WGS sequence"/>
</dbReference>
<dbReference type="PANTHER" id="PTHR37549">
    <property type="entry name" value="LIPOPROTEIN LPRI"/>
    <property type="match status" value="1"/>
</dbReference>
<proteinExistence type="predicted"/>
<evidence type="ECO:0000313" key="1">
    <source>
        <dbReference type="EMBL" id="KOR42116.1"/>
    </source>
</evidence>
<name>A0AAP1EXP9_9XANT</name>
<dbReference type="InterPro" id="IPR052755">
    <property type="entry name" value="Lysozyme_Inhibitor_LprI"/>
</dbReference>
<gene>
    <name evidence="1" type="ORF">ADT25_15485</name>
</gene>
<dbReference type="PANTHER" id="PTHR37549:SF1">
    <property type="entry name" value="LIPOPROTEIN LPRI"/>
    <property type="match status" value="1"/>
</dbReference>
<accession>A0AAP1EXP9</accession>
<dbReference type="GO" id="GO:0005576">
    <property type="term" value="C:extracellular region"/>
    <property type="evidence" value="ECO:0007669"/>
    <property type="project" value="TreeGrafter"/>
</dbReference>
<dbReference type="AlphaFoldDB" id="A0AAP1EXP9"/>
<protein>
    <submittedName>
        <fullName evidence="1">Uncharacterized protein</fullName>
    </submittedName>
</protein>